<feature type="domain" description="HTH cro/C1-type" evidence="1">
    <location>
        <begin position="34"/>
        <end position="89"/>
    </location>
</feature>
<dbReference type="PROSITE" id="PS50943">
    <property type="entry name" value="HTH_CROC1"/>
    <property type="match status" value="1"/>
</dbReference>
<sequence>MPALAALDEASFDHCLAVSGHSPTALRMVLGQLLRQIRKAAGVDADVAGRHIGGSESKLSRLERGLVGAKESDVVALLTLYGVHDEGDLGRFRELVALSQQPGWWHRFDEVLPGWFGKFIGLQEAADVIRTYEVTFVPGLLQTSDYARTVIRKGNPLATEEEINDRVELRRIRQTVLTRSEPPRLWALLDEGVLHRPVGGEQIMRAQIQHLIDMADAEFVTLQIAPFTASWATPGFPLTHLRFAYSGLPDIVYIEQLRDAQYLDKAVDTEHYRSVLDTLAAQALDPYQTRRLLQDALRS</sequence>
<dbReference type="Gene3D" id="1.10.260.40">
    <property type="entry name" value="lambda repressor-like DNA-binding domains"/>
    <property type="match status" value="1"/>
</dbReference>
<dbReference type="Pfam" id="PF13560">
    <property type="entry name" value="HTH_31"/>
    <property type="match status" value="1"/>
</dbReference>
<proteinExistence type="predicted"/>
<name>A0AAU1TVW9_9ACTN</name>
<dbReference type="InterPro" id="IPR010982">
    <property type="entry name" value="Lambda_DNA-bd_dom_sf"/>
</dbReference>
<dbReference type="InterPro" id="IPR043917">
    <property type="entry name" value="DUF5753"/>
</dbReference>
<evidence type="ECO:0000313" key="2">
    <source>
        <dbReference type="EMBL" id="WTS09715.1"/>
    </source>
</evidence>
<dbReference type="InterPro" id="IPR001387">
    <property type="entry name" value="Cro/C1-type_HTH"/>
</dbReference>
<evidence type="ECO:0000313" key="3">
    <source>
        <dbReference type="EMBL" id="WTS18458.1"/>
    </source>
</evidence>
<dbReference type="Pfam" id="PF19054">
    <property type="entry name" value="DUF5753"/>
    <property type="match status" value="1"/>
</dbReference>
<reference evidence="2" key="1">
    <citation type="submission" date="2022-10" db="EMBL/GenBank/DDBJ databases">
        <title>The complete genomes of actinobacterial strains from the NBC collection.</title>
        <authorList>
            <person name="Joergensen T.S."/>
            <person name="Alvarez Arevalo M."/>
            <person name="Sterndorff E.B."/>
            <person name="Faurdal D."/>
            <person name="Vuksanovic O."/>
            <person name="Mourched A.-S."/>
            <person name="Charusanti P."/>
            <person name="Shaw S."/>
            <person name="Blin K."/>
            <person name="Weber T."/>
        </authorList>
    </citation>
    <scope>NUCLEOTIDE SEQUENCE</scope>
    <source>
        <strain evidence="2">NBC_00119</strain>
    </source>
</reference>
<dbReference type="GO" id="GO:0003677">
    <property type="term" value="F:DNA binding"/>
    <property type="evidence" value="ECO:0007669"/>
    <property type="project" value="InterPro"/>
</dbReference>
<organism evidence="2">
    <name type="scientific">Streptomyces sp. NBC_00119</name>
    <dbReference type="NCBI Taxonomy" id="2975659"/>
    <lineage>
        <taxon>Bacteria</taxon>
        <taxon>Bacillati</taxon>
        <taxon>Actinomycetota</taxon>
        <taxon>Actinomycetes</taxon>
        <taxon>Kitasatosporales</taxon>
        <taxon>Streptomycetaceae</taxon>
        <taxon>Streptomyces</taxon>
    </lineage>
</organism>
<dbReference type="SMART" id="SM00530">
    <property type="entry name" value="HTH_XRE"/>
    <property type="match status" value="1"/>
</dbReference>
<gene>
    <name evidence="2" type="ORF">OHU69_00235</name>
    <name evidence="3" type="ORF">OHU69_50435</name>
</gene>
<dbReference type="SUPFAM" id="SSF47413">
    <property type="entry name" value="lambda repressor-like DNA-binding domains"/>
    <property type="match status" value="1"/>
</dbReference>
<accession>A0AAU1TVW9</accession>
<evidence type="ECO:0000259" key="1">
    <source>
        <dbReference type="PROSITE" id="PS50943"/>
    </source>
</evidence>
<dbReference type="EMBL" id="CP108195">
    <property type="protein sequence ID" value="WTS18458.1"/>
    <property type="molecule type" value="Genomic_DNA"/>
</dbReference>
<dbReference type="CDD" id="cd00093">
    <property type="entry name" value="HTH_XRE"/>
    <property type="match status" value="1"/>
</dbReference>
<dbReference type="EMBL" id="CP108195">
    <property type="protein sequence ID" value="WTS09715.1"/>
    <property type="molecule type" value="Genomic_DNA"/>
</dbReference>
<protein>
    <submittedName>
        <fullName evidence="2">Helix-turn-helix domain-containing protein</fullName>
    </submittedName>
</protein>
<dbReference type="AlphaFoldDB" id="A0AAU1TVW9"/>